<protein>
    <submittedName>
        <fullName evidence="1">Uncharacterized protein</fullName>
    </submittedName>
</protein>
<dbReference type="AlphaFoldDB" id="A0A5C2RPT9"/>
<reference evidence="1" key="1">
    <citation type="journal article" date="2018" name="Genome Biol. Evol.">
        <title>Genomics and development of Lentinus tigrinus, a white-rot wood-decaying mushroom with dimorphic fruiting bodies.</title>
        <authorList>
            <person name="Wu B."/>
            <person name="Xu Z."/>
            <person name="Knudson A."/>
            <person name="Carlson A."/>
            <person name="Chen N."/>
            <person name="Kovaka S."/>
            <person name="LaButti K."/>
            <person name="Lipzen A."/>
            <person name="Pennachio C."/>
            <person name="Riley R."/>
            <person name="Schakwitz W."/>
            <person name="Umezawa K."/>
            <person name="Ohm R.A."/>
            <person name="Grigoriev I.V."/>
            <person name="Nagy L.G."/>
            <person name="Gibbons J."/>
            <person name="Hibbett D."/>
        </authorList>
    </citation>
    <scope>NUCLEOTIDE SEQUENCE [LARGE SCALE GENOMIC DNA]</scope>
    <source>
        <strain evidence="1">ALCF2SS1-6</strain>
    </source>
</reference>
<gene>
    <name evidence="1" type="ORF">L227DRAFT_382985</name>
</gene>
<dbReference type="EMBL" id="ML122318">
    <property type="protein sequence ID" value="RPD53622.1"/>
    <property type="molecule type" value="Genomic_DNA"/>
</dbReference>
<organism evidence="1 2">
    <name type="scientific">Lentinus tigrinus ALCF2SS1-6</name>
    <dbReference type="NCBI Taxonomy" id="1328759"/>
    <lineage>
        <taxon>Eukaryota</taxon>
        <taxon>Fungi</taxon>
        <taxon>Dikarya</taxon>
        <taxon>Basidiomycota</taxon>
        <taxon>Agaricomycotina</taxon>
        <taxon>Agaricomycetes</taxon>
        <taxon>Polyporales</taxon>
        <taxon>Polyporaceae</taxon>
        <taxon>Lentinus</taxon>
    </lineage>
</organism>
<dbReference type="STRING" id="1328759.A0A5C2RPT9"/>
<evidence type="ECO:0000313" key="2">
    <source>
        <dbReference type="Proteomes" id="UP000313359"/>
    </source>
</evidence>
<proteinExistence type="predicted"/>
<accession>A0A5C2RPT9</accession>
<dbReference type="OrthoDB" id="2757744at2759"/>
<evidence type="ECO:0000313" key="1">
    <source>
        <dbReference type="EMBL" id="RPD53622.1"/>
    </source>
</evidence>
<sequence length="234" mass="26763">MPVEVLLAVLVLPAEAIVKALLSIWGFLLGLLHGDLLQWPSWITLSPRWTLTRRSLPAYIKLQKVASKIFNDHTLTDYTLEQRAFAHLEILERPEFAKWNHPRWLAPMARMIGAEPVEELVSAVTARRFFAAMMQTAAEFRLYRGRRYVCAEVCACVRLAKAEDSEPFCASRNVAIELYSLLFSVWYRAMRFPFHSIGPDTHLLPVSPDNYAWARERMRPVGPHIILLATATTC</sequence>
<name>A0A5C2RPT9_9APHY</name>
<dbReference type="Proteomes" id="UP000313359">
    <property type="component" value="Unassembled WGS sequence"/>
</dbReference>
<keyword evidence="2" id="KW-1185">Reference proteome</keyword>